<reference evidence="5" key="2">
    <citation type="submission" date="2025-08" db="UniProtKB">
        <authorList>
            <consortium name="Ensembl"/>
        </authorList>
    </citation>
    <scope>IDENTIFICATION</scope>
</reference>
<organism evidence="5 6">
    <name type="scientific">Gasterosteus aculeatus aculeatus</name>
    <name type="common">three-spined stickleback</name>
    <dbReference type="NCBI Taxonomy" id="481459"/>
    <lineage>
        <taxon>Eukaryota</taxon>
        <taxon>Metazoa</taxon>
        <taxon>Chordata</taxon>
        <taxon>Craniata</taxon>
        <taxon>Vertebrata</taxon>
        <taxon>Euteleostomi</taxon>
        <taxon>Actinopterygii</taxon>
        <taxon>Neopterygii</taxon>
        <taxon>Teleostei</taxon>
        <taxon>Neoteleostei</taxon>
        <taxon>Acanthomorphata</taxon>
        <taxon>Eupercaria</taxon>
        <taxon>Perciformes</taxon>
        <taxon>Cottioidei</taxon>
        <taxon>Gasterosteales</taxon>
        <taxon>Gasterosteidae</taxon>
        <taxon>Gasterosteus</taxon>
    </lineage>
</organism>
<dbReference type="Ensembl" id="ENSGACT00000076438.1">
    <property type="protein sequence ID" value="ENSGACP00000061822.1"/>
    <property type="gene ID" value="ENSGACG00000010992.2"/>
</dbReference>
<dbReference type="InterPro" id="IPR036754">
    <property type="entry name" value="YbaK/aa-tRNA-synt-asso_dom_sf"/>
</dbReference>
<dbReference type="Pfam" id="PF04073">
    <property type="entry name" value="tRNA_edit"/>
    <property type="match status" value="1"/>
</dbReference>
<dbReference type="InterPro" id="IPR007214">
    <property type="entry name" value="YbaK/aa-tRNA-synth-assoc-dom"/>
</dbReference>
<keyword evidence="6" id="KW-1185">Reference proteome</keyword>
<dbReference type="AlphaFoldDB" id="A0AAQ4RFQ5"/>
<dbReference type="SUPFAM" id="SSF55826">
    <property type="entry name" value="YbaK/ProRS associated domain"/>
    <property type="match status" value="1"/>
</dbReference>
<feature type="domain" description="YbaK/aminoacyl-tRNA synthetase-associated" evidence="4">
    <location>
        <begin position="25"/>
        <end position="103"/>
    </location>
</feature>
<protein>
    <recommendedName>
        <fullName evidence="2">PrdX deacylase domain-containing protein 1</fullName>
    </recommendedName>
</protein>
<evidence type="ECO:0000256" key="3">
    <source>
        <dbReference type="SAM" id="MobiDB-lite"/>
    </source>
</evidence>
<evidence type="ECO:0000256" key="1">
    <source>
        <dbReference type="ARBA" id="ARBA00010201"/>
    </source>
</evidence>
<dbReference type="Gene3D" id="3.90.960.10">
    <property type="entry name" value="YbaK/aminoacyl-tRNA synthetase-associated domain"/>
    <property type="match status" value="1"/>
</dbReference>
<dbReference type="PANTHER" id="PTHR31423:SF3">
    <property type="entry name" value="PROLYL-TRNA SYNTHETASE ASSOCIATED DOMAIN-CONTAINING PROTEIN 1-RELATED"/>
    <property type="match status" value="1"/>
</dbReference>
<evidence type="ECO:0000313" key="6">
    <source>
        <dbReference type="Proteomes" id="UP000007635"/>
    </source>
</evidence>
<sequence>MAEGLRSELDEFLQGLNIQTTCVDHPPVFTVEEMMPHLQDVSGAVTKNLFLKDKKKKGLWLVSARHDRQVNLNNLAKKLGVGSGNLRFAEEAAMLEKLKVRGGFKKTLTSLKRQQRIWWLWSQTRRKRYGLSSTFSVGLPPGGSGLCDRSRSALRQGPQCEVRPGPGPGGGRPRAGLLPPHDQRRHHGAAPGRPAALPQGDGPRTRPGELRVGLKPEQPAAVKLGPGNKPYEFCFKDSFRSIANDGTGAVCGFVLHITRCCGQNN</sequence>
<dbReference type="PANTHER" id="PTHR31423">
    <property type="entry name" value="YBAK DOMAIN-CONTAINING PROTEIN"/>
    <property type="match status" value="1"/>
</dbReference>
<reference evidence="5" key="3">
    <citation type="submission" date="2025-09" db="UniProtKB">
        <authorList>
            <consortium name="Ensembl"/>
        </authorList>
    </citation>
    <scope>IDENTIFICATION</scope>
</reference>
<evidence type="ECO:0000313" key="5">
    <source>
        <dbReference type="Ensembl" id="ENSGACP00000061822.1"/>
    </source>
</evidence>
<proteinExistence type="inferred from homology"/>
<dbReference type="GeneTree" id="ENSGT00440000033965"/>
<evidence type="ECO:0000256" key="2">
    <source>
        <dbReference type="ARBA" id="ARBA00031612"/>
    </source>
</evidence>
<feature type="region of interest" description="Disordered" evidence="3">
    <location>
        <begin position="142"/>
        <end position="211"/>
    </location>
</feature>
<reference evidence="5 6" key="1">
    <citation type="journal article" date="2021" name="G3 (Bethesda)">
        <title>Improved contiguity of the threespine stickleback genome using long-read sequencing.</title>
        <authorList>
            <person name="Nath S."/>
            <person name="Shaw D.E."/>
            <person name="White M.A."/>
        </authorList>
    </citation>
    <scope>NUCLEOTIDE SEQUENCE [LARGE SCALE GENOMIC DNA]</scope>
    <source>
        <strain evidence="5 6">Lake Benthic</strain>
    </source>
</reference>
<dbReference type="GO" id="GO:0002161">
    <property type="term" value="F:aminoacyl-tRNA deacylase activity"/>
    <property type="evidence" value="ECO:0007669"/>
    <property type="project" value="InterPro"/>
</dbReference>
<accession>A0AAQ4RFQ5</accession>
<comment type="similarity">
    <text evidence="1">Belongs to the PRORSD1 family.</text>
</comment>
<dbReference type="Proteomes" id="UP000007635">
    <property type="component" value="Chromosome VI"/>
</dbReference>
<evidence type="ECO:0000259" key="4">
    <source>
        <dbReference type="Pfam" id="PF04073"/>
    </source>
</evidence>
<name>A0AAQ4RFQ5_GASAC</name>
<dbReference type="InterPro" id="IPR040285">
    <property type="entry name" value="ProX/PRXD1"/>
</dbReference>